<dbReference type="PRINTS" id="PR00111">
    <property type="entry name" value="ABHYDROLASE"/>
</dbReference>
<dbReference type="Proteomes" id="UP000004367">
    <property type="component" value="Unassembled WGS sequence"/>
</dbReference>
<gene>
    <name evidence="3" type="ORF">MOPEL_021_00080</name>
</gene>
<dbReference type="eggNOG" id="COG2267">
    <property type="taxonomic scope" value="Bacteria"/>
</dbReference>
<evidence type="ECO:0000256" key="1">
    <source>
        <dbReference type="ARBA" id="ARBA00022801"/>
    </source>
</evidence>
<evidence type="ECO:0000259" key="2">
    <source>
        <dbReference type="Pfam" id="PF00561"/>
    </source>
</evidence>
<dbReference type="PANTHER" id="PTHR46118:SF4">
    <property type="entry name" value="PROTEIN ABHD11"/>
    <property type="match status" value="1"/>
</dbReference>
<protein>
    <submittedName>
        <fullName evidence="3">Putative hydrolase</fullName>
    </submittedName>
</protein>
<comment type="caution">
    <text evidence="3">The sequence shown here is derived from an EMBL/GenBank/DDBJ whole genome shotgun (WGS) entry which is preliminary data.</text>
</comment>
<evidence type="ECO:0000313" key="4">
    <source>
        <dbReference type="Proteomes" id="UP000004367"/>
    </source>
</evidence>
<organism evidence="3 4">
    <name type="scientific">Mobilicoccus pelagius NBRC 104925</name>
    <dbReference type="NCBI Taxonomy" id="1089455"/>
    <lineage>
        <taxon>Bacteria</taxon>
        <taxon>Bacillati</taxon>
        <taxon>Actinomycetota</taxon>
        <taxon>Actinomycetes</taxon>
        <taxon>Micrococcales</taxon>
        <taxon>Dermatophilaceae</taxon>
        <taxon>Mobilicoccus</taxon>
    </lineage>
</organism>
<dbReference type="InterPro" id="IPR029058">
    <property type="entry name" value="AB_hydrolase_fold"/>
</dbReference>
<dbReference type="PANTHER" id="PTHR46118">
    <property type="entry name" value="PROTEIN ABHD11"/>
    <property type="match status" value="1"/>
</dbReference>
<dbReference type="Pfam" id="PF00561">
    <property type="entry name" value="Abhydrolase_1"/>
    <property type="match status" value="1"/>
</dbReference>
<sequence length="269" mass="29319">MNASRERSAGTTLAETVVGDSGPTVVFCHGLFGRGRNFGSIASALTPHYRSVLLDMPNHGASPWTDRFDYETAAGMVVDHLRSGPASEGPVHLVGHSMGGKIVMTAALMAPELVDHLVVVDIAPTSSAATSEFEHLMDAMLSLDVEHATTRQELDRQMAEEVPEAGLRGFLLQNLRREGDHFAWEPNLTMLHRDIDAVVGDIPHDEGEFDGPVLWVAGSESGYVTEDSEPVMRRLFPRTRKVVVKGSGHWVHSQKPEEFTAVLRGFLAS</sequence>
<accession>H5UPB5</accession>
<dbReference type="InterPro" id="IPR000073">
    <property type="entry name" value="AB_hydrolase_1"/>
</dbReference>
<dbReference type="GO" id="GO:0052689">
    <property type="term" value="F:carboxylic ester hydrolase activity"/>
    <property type="evidence" value="ECO:0007669"/>
    <property type="project" value="TreeGrafter"/>
</dbReference>
<proteinExistence type="predicted"/>
<name>H5UPB5_9MICO</name>
<feature type="domain" description="AB hydrolase-1" evidence="2">
    <location>
        <begin position="23"/>
        <end position="256"/>
    </location>
</feature>
<keyword evidence="4" id="KW-1185">Reference proteome</keyword>
<keyword evidence="1 3" id="KW-0378">Hydrolase</keyword>
<dbReference type="Gene3D" id="3.40.50.1820">
    <property type="entry name" value="alpha/beta hydrolase"/>
    <property type="match status" value="1"/>
</dbReference>
<dbReference type="STRING" id="1089455.MOPEL_021_00080"/>
<dbReference type="EMBL" id="BAFE01000020">
    <property type="protein sequence ID" value="GAB47573.1"/>
    <property type="molecule type" value="Genomic_DNA"/>
</dbReference>
<dbReference type="InterPro" id="IPR000639">
    <property type="entry name" value="Epox_hydrolase-like"/>
</dbReference>
<evidence type="ECO:0000313" key="3">
    <source>
        <dbReference type="EMBL" id="GAB47573.1"/>
    </source>
</evidence>
<dbReference type="AlphaFoldDB" id="H5UPB5"/>
<reference evidence="3 4" key="1">
    <citation type="submission" date="2012-02" db="EMBL/GenBank/DDBJ databases">
        <title>Whole genome shotgun sequence of Mobilicoccus pelagius NBRC 104925.</title>
        <authorList>
            <person name="Yoshida Y."/>
            <person name="Hosoyama A."/>
            <person name="Tsuchikane K."/>
            <person name="Katsumata H."/>
            <person name="Yamazaki S."/>
            <person name="Fujita N."/>
        </authorList>
    </citation>
    <scope>NUCLEOTIDE SEQUENCE [LARGE SCALE GENOMIC DNA]</scope>
    <source>
        <strain evidence="3 4">NBRC 104925</strain>
    </source>
</reference>
<dbReference type="RefSeq" id="WP_009481471.1">
    <property type="nucleotide sequence ID" value="NZ_BAFE01000020.1"/>
</dbReference>
<dbReference type="PRINTS" id="PR00412">
    <property type="entry name" value="EPOXHYDRLASE"/>
</dbReference>
<dbReference type="SUPFAM" id="SSF53474">
    <property type="entry name" value="alpha/beta-Hydrolases"/>
    <property type="match status" value="1"/>
</dbReference>